<evidence type="ECO:0000313" key="3">
    <source>
        <dbReference type="Proteomes" id="UP000287033"/>
    </source>
</evidence>
<proteinExistence type="predicted"/>
<keyword evidence="3" id="KW-1185">Reference proteome</keyword>
<sequence>MQSGWGLSPRDEYRSWQDPHPSPPPQAGEGAHCQCGCVRVSFCRSRASVSALTPRLAAAGGLGFLDRAEPARALGDLHLDLGVPAAARLVEDALAGTVDVALDGAVGRGRDRTGSGGEQDRVCTLRHFRGAEHGGLLVAH</sequence>
<feature type="region of interest" description="Disordered" evidence="1">
    <location>
        <begin position="1"/>
        <end position="30"/>
    </location>
</feature>
<evidence type="ECO:0000256" key="1">
    <source>
        <dbReference type="SAM" id="MobiDB-lite"/>
    </source>
</evidence>
<gene>
    <name evidence="2" type="ORF">chiPu_0029241</name>
</gene>
<feature type="non-terminal residue" evidence="2">
    <location>
        <position position="140"/>
    </location>
</feature>
<dbReference type="Proteomes" id="UP000287033">
    <property type="component" value="Unassembled WGS sequence"/>
</dbReference>
<dbReference type="AlphaFoldDB" id="A0A401TRU5"/>
<protein>
    <submittedName>
        <fullName evidence="2">Uncharacterized protein</fullName>
    </submittedName>
</protein>
<comment type="caution">
    <text evidence="2">The sequence shown here is derived from an EMBL/GenBank/DDBJ whole genome shotgun (WGS) entry which is preliminary data.</text>
</comment>
<organism evidence="2 3">
    <name type="scientific">Chiloscyllium punctatum</name>
    <name type="common">Brownbanded bambooshark</name>
    <name type="synonym">Hemiscyllium punctatum</name>
    <dbReference type="NCBI Taxonomy" id="137246"/>
    <lineage>
        <taxon>Eukaryota</taxon>
        <taxon>Metazoa</taxon>
        <taxon>Chordata</taxon>
        <taxon>Craniata</taxon>
        <taxon>Vertebrata</taxon>
        <taxon>Chondrichthyes</taxon>
        <taxon>Elasmobranchii</taxon>
        <taxon>Galeomorphii</taxon>
        <taxon>Galeoidea</taxon>
        <taxon>Orectolobiformes</taxon>
        <taxon>Hemiscylliidae</taxon>
        <taxon>Chiloscyllium</taxon>
    </lineage>
</organism>
<reference evidence="2 3" key="1">
    <citation type="journal article" date="2018" name="Nat. Ecol. Evol.">
        <title>Shark genomes provide insights into elasmobranch evolution and the origin of vertebrates.</title>
        <authorList>
            <person name="Hara Y"/>
            <person name="Yamaguchi K"/>
            <person name="Onimaru K"/>
            <person name="Kadota M"/>
            <person name="Koyanagi M"/>
            <person name="Keeley SD"/>
            <person name="Tatsumi K"/>
            <person name="Tanaka K"/>
            <person name="Motone F"/>
            <person name="Kageyama Y"/>
            <person name="Nozu R"/>
            <person name="Adachi N"/>
            <person name="Nishimura O"/>
            <person name="Nakagawa R"/>
            <person name="Tanegashima C"/>
            <person name="Kiyatake I"/>
            <person name="Matsumoto R"/>
            <person name="Murakumo K"/>
            <person name="Nishida K"/>
            <person name="Terakita A"/>
            <person name="Kuratani S"/>
            <person name="Sato K"/>
            <person name="Hyodo S Kuraku.S."/>
        </authorList>
    </citation>
    <scope>NUCLEOTIDE SEQUENCE [LARGE SCALE GENOMIC DNA]</scope>
</reference>
<accession>A0A401TRU5</accession>
<dbReference type="EMBL" id="BEZZ01151915">
    <property type="protein sequence ID" value="GCC45338.1"/>
    <property type="molecule type" value="Genomic_DNA"/>
</dbReference>
<evidence type="ECO:0000313" key="2">
    <source>
        <dbReference type="EMBL" id="GCC45338.1"/>
    </source>
</evidence>
<name>A0A401TRU5_CHIPU</name>